<accession>A0ABR7M3R2</accession>
<feature type="domain" description="NodB homology" evidence="3">
    <location>
        <begin position="69"/>
        <end position="245"/>
    </location>
</feature>
<reference evidence="4 5" key="1">
    <citation type="submission" date="2020-06" db="EMBL/GenBank/DDBJ databases">
        <title>Actinomadura xiongansis sp. nov., isolated from soil of Baiyangdian.</title>
        <authorList>
            <person name="Zhang X."/>
        </authorList>
    </citation>
    <scope>NUCLEOTIDE SEQUENCE [LARGE SCALE GENOMIC DNA]</scope>
    <source>
        <strain evidence="4 5">HBUM206468</strain>
    </source>
</reference>
<evidence type="ECO:0000256" key="1">
    <source>
        <dbReference type="ARBA" id="ARBA00022723"/>
    </source>
</evidence>
<dbReference type="InterPro" id="IPR050248">
    <property type="entry name" value="Polysacc_deacetylase_ArnD"/>
</dbReference>
<dbReference type="InterPro" id="IPR002509">
    <property type="entry name" value="NODB_dom"/>
</dbReference>
<sequence>MVAATLGGTLGGALVIASAVGVFAPGTKKLAPAAHPSDTVMFNVPAADNPRPSQAAPAPRQRVDCRRQKCVALTFDDGPVLDTTKVLDMLKTKNARATFFVLGMQATQYPDIVKKAAAQGNEIGNHTFSHAKLQGAPAATVQTEIGRTQRILKELTGKWPTLLRPTYGSTDKQLDGICKQHKLSQILWTVDTVDWQDRDTKKIVDKVVTQTQPGSIVILHDVKPTTVAAVPEILNKLTQKGFTFVTVPEIYGNQLKPGEKYPAFLGSPQAGLAPPGT</sequence>
<evidence type="ECO:0000256" key="2">
    <source>
        <dbReference type="ARBA" id="ARBA00022801"/>
    </source>
</evidence>
<name>A0ABR7M3R2_9ACTN</name>
<keyword evidence="1" id="KW-0479">Metal-binding</keyword>
<dbReference type="PANTHER" id="PTHR10587:SF133">
    <property type="entry name" value="CHITIN DEACETYLASE 1-RELATED"/>
    <property type="match status" value="1"/>
</dbReference>
<evidence type="ECO:0000259" key="3">
    <source>
        <dbReference type="PROSITE" id="PS51677"/>
    </source>
</evidence>
<proteinExistence type="predicted"/>
<dbReference type="EMBL" id="JABVEC010000062">
    <property type="protein sequence ID" value="MBC6471223.1"/>
    <property type="molecule type" value="Genomic_DNA"/>
</dbReference>
<dbReference type="PANTHER" id="PTHR10587">
    <property type="entry name" value="GLYCOSYL TRANSFERASE-RELATED"/>
    <property type="match status" value="1"/>
</dbReference>
<comment type="caution">
    <text evidence="4">The sequence shown here is derived from an EMBL/GenBank/DDBJ whole genome shotgun (WGS) entry which is preliminary data.</text>
</comment>
<dbReference type="RefSeq" id="WP_187248260.1">
    <property type="nucleotide sequence ID" value="NZ_BAAAOK010000034.1"/>
</dbReference>
<protein>
    <submittedName>
        <fullName evidence="4">Polysaccharide deacetylase family protein</fullName>
    </submittedName>
</protein>
<dbReference type="InterPro" id="IPR011330">
    <property type="entry name" value="Glyco_hydro/deAcase_b/a-brl"/>
</dbReference>
<dbReference type="Proteomes" id="UP000805614">
    <property type="component" value="Unassembled WGS sequence"/>
</dbReference>
<organism evidence="4 5">
    <name type="scientific">Actinomadura alba</name>
    <dbReference type="NCBI Taxonomy" id="406431"/>
    <lineage>
        <taxon>Bacteria</taxon>
        <taxon>Bacillati</taxon>
        <taxon>Actinomycetota</taxon>
        <taxon>Actinomycetes</taxon>
        <taxon>Streptosporangiales</taxon>
        <taxon>Thermomonosporaceae</taxon>
        <taxon>Actinomadura</taxon>
    </lineage>
</organism>
<evidence type="ECO:0000313" key="4">
    <source>
        <dbReference type="EMBL" id="MBC6471223.1"/>
    </source>
</evidence>
<dbReference type="SUPFAM" id="SSF88713">
    <property type="entry name" value="Glycoside hydrolase/deacetylase"/>
    <property type="match status" value="1"/>
</dbReference>
<gene>
    <name evidence="4" type="ORF">HKK74_37930</name>
</gene>
<dbReference type="Pfam" id="PF01522">
    <property type="entry name" value="Polysacc_deac_1"/>
    <property type="match status" value="1"/>
</dbReference>
<dbReference type="PROSITE" id="PS51677">
    <property type="entry name" value="NODB"/>
    <property type="match status" value="1"/>
</dbReference>
<keyword evidence="5" id="KW-1185">Reference proteome</keyword>
<keyword evidence="2" id="KW-0378">Hydrolase</keyword>
<dbReference type="CDD" id="cd10917">
    <property type="entry name" value="CE4_NodB_like_6s_7s"/>
    <property type="match status" value="1"/>
</dbReference>
<evidence type="ECO:0000313" key="5">
    <source>
        <dbReference type="Proteomes" id="UP000805614"/>
    </source>
</evidence>
<dbReference type="Gene3D" id="3.20.20.370">
    <property type="entry name" value="Glycoside hydrolase/deacetylase"/>
    <property type="match status" value="1"/>
</dbReference>